<sequence>MKTHNMVPIADLIPDDETQGLTPNPEGPFNPPLSPQLPQLPTTPFPVPTQLCFIDLKAGCYKIKYTPASPLILTPYYLGTIRVENTGGGKRISGDLYKFSNILPFPFPVVVQGNDAAADAPTAIPIYSRTKYYSYLKGTGFAKSSVFSATCQMTITLDEYVYNKPVAPSFNGTFNNAKSRTIKIIVKKGVDANTFTGNLYEGAVNKGAVTLEWVSEYYRRAVVEIDTLVGSVPPVPVNPGTAAEESFKTIFKTVGWEMTPIYNDLNVAVPAGVTPTNCWPDATLHALMAVVKSPAASLDAEWRYHMMVVPGNLGCSRGKMYDSIGAHREGVVSYSDDGYPTGHSSNFGTAANKKQRNVPRAYIRSAAHELGHACNMIHQEGEGGADNSIMTTTPSVADVLGGPASGAAGVFPDHIHLGFNEHCRQHLIHFPDVVVRPGGLNFGAGHNTFAPQASDYEVLDARHVSFVVKAQSDRIKIGEPLLLAWEATNNSGQEINIPSDISHITELVNISVIDPDGNETEIPSFVIECEHISIKPLPDKKKLAAATNLFWGSKGFAFTKPGKHIVNIFIGWNDKGVHTALSASKEVWVDYPVTEKDNEVASLMMNDEVGMFVALGGQAYHLTEASKRIAKVIDIDAGHAVAKAMNKLYSSNSAQAYIPIEKKMVKK</sequence>
<gene>
    <name evidence="2" type="ORF">E0F88_05495</name>
</gene>
<evidence type="ECO:0000313" key="3">
    <source>
        <dbReference type="Proteomes" id="UP000294850"/>
    </source>
</evidence>
<dbReference type="RefSeq" id="WP_131957171.1">
    <property type="nucleotide sequence ID" value="NZ_SMFL01000002.1"/>
</dbReference>
<dbReference type="EMBL" id="SMFL01000002">
    <property type="protein sequence ID" value="TDE17344.1"/>
    <property type="molecule type" value="Genomic_DNA"/>
</dbReference>
<dbReference type="AlphaFoldDB" id="A0A4R5DXF7"/>
<protein>
    <submittedName>
        <fullName evidence="2">Uncharacterized protein</fullName>
    </submittedName>
</protein>
<feature type="region of interest" description="Disordered" evidence="1">
    <location>
        <begin position="12"/>
        <end position="36"/>
    </location>
</feature>
<evidence type="ECO:0000256" key="1">
    <source>
        <dbReference type="SAM" id="MobiDB-lite"/>
    </source>
</evidence>
<dbReference type="Proteomes" id="UP000294850">
    <property type="component" value="Unassembled WGS sequence"/>
</dbReference>
<comment type="caution">
    <text evidence="2">The sequence shown here is derived from an EMBL/GenBank/DDBJ whole genome shotgun (WGS) entry which is preliminary data.</text>
</comment>
<evidence type="ECO:0000313" key="2">
    <source>
        <dbReference type="EMBL" id="TDE17344.1"/>
    </source>
</evidence>
<dbReference type="OrthoDB" id="827535at2"/>
<reference evidence="2 3" key="1">
    <citation type="submission" date="2019-03" db="EMBL/GenBank/DDBJ databases">
        <title>Dyadobacter AR-3-6 sp. nov., isolated from arctic soil.</title>
        <authorList>
            <person name="Chaudhary D.K."/>
        </authorList>
    </citation>
    <scope>NUCLEOTIDE SEQUENCE [LARGE SCALE GENOMIC DNA]</scope>
    <source>
        <strain evidence="2 3">AR-3-6</strain>
    </source>
</reference>
<name>A0A4R5DXF7_9BACT</name>
<proteinExistence type="predicted"/>
<organism evidence="2 3">
    <name type="scientific">Dyadobacter psychrotolerans</name>
    <dbReference type="NCBI Taxonomy" id="2541721"/>
    <lineage>
        <taxon>Bacteria</taxon>
        <taxon>Pseudomonadati</taxon>
        <taxon>Bacteroidota</taxon>
        <taxon>Cytophagia</taxon>
        <taxon>Cytophagales</taxon>
        <taxon>Spirosomataceae</taxon>
        <taxon>Dyadobacter</taxon>
    </lineage>
</organism>
<keyword evidence="3" id="KW-1185">Reference proteome</keyword>
<feature type="compositionally biased region" description="Pro residues" evidence="1">
    <location>
        <begin position="25"/>
        <end position="35"/>
    </location>
</feature>
<accession>A0A4R5DXF7</accession>